<dbReference type="AlphaFoldDB" id="A0A2P6PMU2"/>
<accession>A0A2P6PMU2</accession>
<dbReference type="Gramene" id="PRQ23255">
    <property type="protein sequence ID" value="PRQ23255"/>
    <property type="gene ID" value="RchiOBHm_Chr6g0259361"/>
</dbReference>
<keyword evidence="1" id="KW-0472">Membrane</keyword>
<comment type="caution">
    <text evidence="2">The sequence shown here is derived from an EMBL/GenBank/DDBJ whole genome shotgun (WGS) entry which is preliminary data.</text>
</comment>
<evidence type="ECO:0000256" key="1">
    <source>
        <dbReference type="SAM" id="Phobius"/>
    </source>
</evidence>
<gene>
    <name evidence="2" type="ORF">RchiOBHm_Chr6g0259361</name>
</gene>
<evidence type="ECO:0000313" key="3">
    <source>
        <dbReference type="Proteomes" id="UP000238479"/>
    </source>
</evidence>
<proteinExistence type="predicted"/>
<feature type="transmembrane region" description="Helical" evidence="1">
    <location>
        <begin position="21"/>
        <end position="38"/>
    </location>
</feature>
<feature type="transmembrane region" description="Helical" evidence="1">
    <location>
        <begin position="58"/>
        <end position="76"/>
    </location>
</feature>
<organism evidence="2 3">
    <name type="scientific">Rosa chinensis</name>
    <name type="common">China rose</name>
    <dbReference type="NCBI Taxonomy" id="74649"/>
    <lineage>
        <taxon>Eukaryota</taxon>
        <taxon>Viridiplantae</taxon>
        <taxon>Streptophyta</taxon>
        <taxon>Embryophyta</taxon>
        <taxon>Tracheophyta</taxon>
        <taxon>Spermatophyta</taxon>
        <taxon>Magnoliopsida</taxon>
        <taxon>eudicotyledons</taxon>
        <taxon>Gunneridae</taxon>
        <taxon>Pentapetalae</taxon>
        <taxon>rosids</taxon>
        <taxon>fabids</taxon>
        <taxon>Rosales</taxon>
        <taxon>Rosaceae</taxon>
        <taxon>Rosoideae</taxon>
        <taxon>Rosoideae incertae sedis</taxon>
        <taxon>Rosa</taxon>
    </lineage>
</organism>
<dbReference type="Proteomes" id="UP000238479">
    <property type="component" value="Chromosome 6"/>
</dbReference>
<reference evidence="2 3" key="1">
    <citation type="journal article" date="2018" name="Nat. Genet.">
        <title>The Rosa genome provides new insights in the design of modern roses.</title>
        <authorList>
            <person name="Bendahmane M."/>
        </authorList>
    </citation>
    <scope>NUCLEOTIDE SEQUENCE [LARGE SCALE GENOMIC DNA]</scope>
    <source>
        <strain evidence="3">cv. Old Blush</strain>
    </source>
</reference>
<sequence>MQVTEENLLCMELHRCMFRKLALLITLYHNLQTHLNLIKDLGGSLDLHTIYKTLPFLLFYFFLFNLFDLHLCICTYQSSNVKGLELS</sequence>
<protein>
    <submittedName>
        <fullName evidence="2">Uncharacterized protein</fullName>
    </submittedName>
</protein>
<name>A0A2P6PMU2_ROSCH</name>
<evidence type="ECO:0000313" key="2">
    <source>
        <dbReference type="EMBL" id="PRQ23255.1"/>
    </source>
</evidence>
<keyword evidence="1" id="KW-0812">Transmembrane</keyword>
<dbReference type="EMBL" id="PDCK01000044">
    <property type="protein sequence ID" value="PRQ23255.1"/>
    <property type="molecule type" value="Genomic_DNA"/>
</dbReference>
<keyword evidence="1" id="KW-1133">Transmembrane helix</keyword>
<keyword evidence="3" id="KW-1185">Reference proteome</keyword>